<accession>A0A830ZAH4</accession>
<dbReference type="EMBL" id="CP019445">
    <property type="protein sequence ID" value="APZ07448.1"/>
    <property type="molecule type" value="Genomic_DNA"/>
</dbReference>
<proteinExistence type="predicted"/>
<gene>
    <name evidence="1" type="ORF">BWI95_21580</name>
</gene>
<evidence type="ECO:0000313" key="1">
    <source>
        <dbReference type="EMBL" id="APZ07448.1"/>
    </source>
</evidence>
<protein>
    <recommendedName>
        <fullName evidence="3">Fumarase D</fullName>
    </recommendedName>
</protein>
<name>A0A830ZAH4_9ENTR</name>
<dbReference type="AlphaFoldDB" id="A0A830ZAH4"/>
<keyword evidence="2" id="KW-1185">Reference proteome</keyword>
<evidence type="ECO:0000313" key="2">
    <source>
        <dbReference type="Proteomes" id="UP000187148"/>
    </source>
</evidence>
<dbReference type="Proteomes" id="UP000187148">
    <property type="component" value="Chromosome"/>
</dbReference>
<reference evidence="1 2" key="1">
    <citation type="submission" date="2017-01" db="EMBL/GenBank/DDBJ databases">
        <authorList>
            <person name="Cao J.-M."/>
        </authorList>
    </citation>
    <scope>NUCLEOTIDE SEQUENCE [LARGE SCALE GENOMIC DNA]</scope>
    <source>
        <strain evidence="1 2">888-76</strain>
    </source>
</reference>
<evidence type="ECO:0008006" key="3">
    <source>
        <dbReference type="Google" id="ProtNLM"/>
    </source>
</evidence>
<dbReference type="KEGG" id="kco:BWI95_21580"/>
<sequence length="71" mass="7608">MDIISSERVSEVYMVIGHAVSSLISAGKRVEKEGILEQLQKGKAQAVDGMNDVYESAIRLVASEGVAVSEQ</sequence>
<dbReference type="RefSeq" id="WP_054803842.1">
    <property type="nucleotide sequence ID" value="NZ_CP019445.1"/>
</dbReference>
<organism evidence="1 2">
    <name type="scientific">Kosakonia cowanii JCM 10956 = DSM 18146</name>
    <dbReference type="NCBI Taxonomy" id="1300165"/>
    <lineage>
        <taxon>Bacteria</taxon>
        <taxon>Pseudomonadati</taxon>
        <taxon>Pseudomonadota</taxon>
        <taxon>Gammaproteobacteria</taxon>
        <taxon>Enterobacterales</taxon>
        <taxon>Enterobacteriaceae</taxon>
        <taxon>Kosakonia</taxon>
    </lineage>
</organism>